<dbReference type="Proteomes" id="UP000824236">
    <property type="component" value="Unassembled WGS sequence"/>
</dbReference>
<sequence>MKNVELRMKNLAVPKGLVILAFMLVATLPGFADDRQGRIQIGTGLLYERGLDLTVGYEYETNYHHAWEFFGNVYLKWDECEDCKHICPESFWNHYNTWGVGAAYKPCVFRSRNHHGNLRLGGSLGSDRNKVLGGIHVGYEHSYALRKGWKLFWQAKCDLMIKGEDLFRTGIVIGVKIPTK</sequence>
<protein>
    <submittedName>
        <fullName evidence="1">Uncharacterized protein</fullName>
    </submittedName>
</protein>
<name>A0A9E2KI30_9BACE</name>
<dbReference type="EMBL" id="JAHLFO010000134">
    <property type="protein sequence ID" value="MBU3814783.1"/>
    <property type="molecule type" value="Genomic_DNA"/>
</dbReference>
<organism evidence="1 2">
    <name type="scientific">Candidatus Bacteroides intestinipullorum</name>
    <dbReference type="NCBI Taxonomy" id="2838471"/>
    <lineage>
        <taxon>Bacteria</taxon>
        <taxon>Pseudomonadati</taxon>
        <taxon>Bacteroidota</taxon>
        <taxon>Bacteroidia</taxon>
        <taxon>Bacteroidales</taxon>
        <taxon>Bacteroidaceae</taxon>
        <taxon>Bacteroides</taxon>
    </lineage>
</organism>
<dbReference type="AlphaFoldDB" id="A0A9E2KI30"/>
<accession>A0A9E2KI30</accession>
<reference evidence="1" key="1">
    <citation type="journal article" date="2021" name="PeerJ">
        <title>Extensive microbial diversity within the chicken gut microbiome revealed by metagenomics and culture.</title>
        <authorList>
            <person name="Gilroy R."/>
            <person name="Ravi A."/>
            <person name="Getino M."/>
            <person name="Pursley I."/>
            <person name="Horton D.L."/>
            <person name="Alikhan N.F."/>
            <person name="Baker D."/>
            <person name="Gharbi K."/>
            <person name="Hall N."/>
            <person name="Watson M."/>
            <person name="Adriaenssens E.M."/>
            <person name="Foster-Nyarko E."/>
            <person name="Jarju S."/>
            <person name="Secka A."/>
            <person name="Antonio M."/>
            <person name="Oren A."/>
            <person name="Chaudhuri R.R."/>
            <person name="La Ragione R."/>
            <person name="Hildebrand F."/>
            <person name="Pallen M.J."/>
        </authorList>
    </citation>
    <scope>NUCLEOTIDE SEQUENCE</scope>
    <source>
        <strain evidence="1">B3-3758</strain>
    </source>
</reference>
<reference evidence="1" key="2">
    <citation type="submission" date="2021-04" db="EMBL/GenBank/DDBJ databases">
        <authorList>
            <person name="Gilroy R."/>
        </authorList>
    </citation>
    <scope>NUCLEOTIDE SEQUENCE</scope>
    <source>
        <strain evidence="1">B3-3758</strain>
    </source>
</reference>
<evidence type="ECO:0000313" key="1">
    <source>
        <dbReference type="EMBL" id="MBU3814783.1"/>
    </source>
</evidence>
<comment type="caution">
    <text evidence="1">The sequence shown here is derived from an EMBL/GenBank/DDBJ whole genome shotgun (WGS) entry which is preliminary data.</text>
</comment>
<gene>
    <name evidence="1" type="ORF">H9791_09850</name>
</gene>
<proteinExistence type="predicted"/>
<evidence type="ECO:0000313" key="2">
    <source>
        <dbReference type="Proteomes" id="UP000824236"/>
    </source>
</evidence>